<comment type="caution">
    <text evidence="4">The sequence shown here is derived from an EMBL/GenBank/DDBJ whole genome shotgun (WGS) entry which is preliminary data.</text>
</comment>
<dbReference type="PANTHER" id="PTHR12818">
    <property type="entry name" value="TRNA (ADENINE(37)-N6)-METHYLTRANSFERASE"/>
    <property type="match status" value="1"/>
</dbReference>
<dbReference type="InterPro" id="IPR023368">
    <property type="entry name" value="UPF0066_cons_site"/>
</dbReference>
<organism evidence="4 5">
    <name type="scientific">Candidatus Eubacterium faecale</name>
    <dbReference type="NCBI Taxonomy" id="2838568"/>
    <lineage>
        <taxon>Bacteria</taxon>
        <taxon>Bacillati</taxon>
        <taxon>Bacillota</taxon>
        <taxon>Clostridia</taxon>
        <taxon>Eubacteriales</taxon>
        <taxon>Eubacteriaceae</taxon>
        <taxon>Eubacterium</taxon>
    </lineage>
</organism>
<gene>
    <name evidence="4" type="primary">tsaA</name>
    <name evidence="4" type="ORF">IAA37_08430</name>
</gene>
<sequence>MEIKPIGIVRTDFKEKFGIPRQSGRIEEIEGTIEFYPPYCAKDYFKGIEQYSHLWILWGFSENEKKKKHATVRPPRLGGNTRIGVFASRSPFRPNDLALSCVNLKEMRISSGNCSLIIGGADMLDSSPVYDIKPYIAYTDCIPNAKSGFAQESKNHALEICGDLSQLQILPAEKQKALLKILADDPRPAYQNDENRIYGFAYAGYEIKFRVKGTRLELKEIAKEQK</sequence>
<dbReference type="Proteomes" id="UP000823877">
    <property type="component" value="Unassembled WGS sequence"/>
</dbReference>
<dbReference type="PROSITE" id="PS01318">
    <property type="entry name" value="TSAA_1"/>
    <property type="match status" value="1"/>
</dbReference>
<dbReference type="PANTHER" id="PTHR12818:SF0">
    <property type="entry name" value="TRNA (ADENINE(37)-N6)-METHYLTRANSFERASE"/>
    <property type="match status" value="1"/>
</dbReference>
<dbReference type="InterPro" id="IPR040372">
    <property type="entry name" value="YaeB-like"/>
</dbReference>
<dbReference type="InterPro" id="IPR023370">
    <property type="entry name" value="TrmO-like_N"/>
</dbReference>
<reference evidence="4" key="2">
    <citation type="submission" date="2021-04" db="EMBL/GenBank/DDBJ databases">
        <authorList>
            <person name="Gilroy R."/>
        </authorList>
    </citation>
    <scope>NUCLEOTIDE SEQUENCE</scope>
    <source>
        <strain evidence="4">CHK188-16595</strain>
    </source>
</reference>
<dbReference type="InterPro" id="IPR041369">
    <property type="entry name" value="TrmO_C"/>
</dbReference>
<dbReference type="InterPro" id="IPR036414">
    <property type="entry name" value="YaeB_N_sf"/>
</dbReference>
<accession>A0A9D2MJB8</accession>
<reference evidence="4" key="1">
    <citation type="journal article" date="2021" name="PeerJ">
        <title>Extensive microbial diversity within the chicken gut microbiome revealed by metagenomics and culture.</title>
        <authorList>
            <person name="Gilroy R."/>
            <person name="Ravi A."/>
            <person name="Getino M."/>
            <person name="Pursley I."/>
            <person name="Horton D.L."/>
            <person name="Alikhan N.F."/>
            <person name="Baker D."/>
            <person name="Gharbi K."/>
            <person name="Hall N."/>
            <person name="Watson M."/>
            <person name="Adriaenssens E.M."/>
            <person name="Foster-Nyarko E."/>
            <person name="Jarju S."/>
            <person name="Secka A."/>
            <person name="Antonio M."/>
            <person name="Oren A."/>
            <person name="Chaudhuri R.R."/>
            <person name="La Ragione R."/>
            <person name="Hildebrand F."/>
            <person name="Pallen M.J."/>
        </authorList>
    </citation>
    <scope>NUCLEOTIDE SEQUENCE</scope>
    <source>
        <strain evidence="4">CHK188-16595</strain>
    </source>
</reference>
<dbReference type="Gene3D" id="3.30.2310.10">
    <property type="entry name" value="YaeB-like"/>
    <property type="match status" value="1"/>
</dbReference>
<evidence type="ECO:0000259" key="3">
    <source>
        <dbReference type="PROSITE" id="PS51668"/>
    </source>
</evidence>
<dbReference type="NCBIfam" id="TIGR00104">
    <property type="entry name" value="tRNA_TsaA"/>
    <property type="match status" value="1"/>
</dbReference>
<proteinExistence type="inferred from homology"/>
<dbReference type="AlphaFoldDB" id="A0A9D2MJB8"/>
<dbReference type="Gene3D" id="2.40.30.70">
    <property type="entry name" value="YaeB-like"/>
    <property type="match status" value="1"/>
</dbReference>
<evidence type="ECO:0000313" key="5">
    <source>
        <dbReference type="Proteomes" id="UP000823877"/>
    </source>
</evidence>
<dbReference type="PROSITE" id="PS51668">
    <property type="entry name" value="TSAA_2"/>
    <property type="match status" value="1"/>
</dbReference>
<keyword evidence="1" id="KW-0949">S-adenosyl-L-methionine</keyword>
<evidence type="ECO:0000256" key="1">
    <source>
        <dbReference type="ARBA" id="ARBA00022691"/>
    </source>
</evidence>
<dbReference type="Pfam" id="PF01980">
    <property type="entry name" value="TrmO_N"/>
    <property type="match status" value="1"/>
</dbReference>
<name>A0A9D2MJB8_9FIRM</name>
<dbReference type="SUPFAM" id="SSF118196">
    <property type="entry name" value="YaeB-like"/>
    <property type="match status" value="1"/>
</dbReference>
<evidence type="ECO:0000256" key="2">
    <source>
        <dbReference type="ARBA" id="ARBA00033753"/>
    </source>
</evidence>
<comment type="similarity">
    <text evidence="2">Belongs to the tRNA methyltransferase O family.</text>
</comment>
<dbReference type="CDD" id="cd09281">
    <property type="entry name" value="UPF0066"/>
    <property type="match status" value="1"/>
</dbReference>
<evidence type="ECO:0000313" key="4">
    <source>
        <dbReference type="EMBL" id="HJB75677.1"/>
    </source>
</evidence>
<dbReference type="InterPro" id="IPR036413">
    <property type="entry name" value="YaeB-like_sf"/>
</dbReference>
<protein>
    <submittedName>
        <fullName evidence="4">tRNA (N6-threonylcarbamoyladenosine(37)-N6)-methyltransferase TrmO</fullName>
    </submittedName>
</protein>
<feature type="domain" description="TsaA-like" evidence="3">
    <location>
        <begin position="3"/>
        <end position="144"/>
    </location>
</feature>
<dbReference type="EMBL" id="DWXN01000012">
    <property type="protein sequence ID" value="HJB75677.1"/>
    <property type="molecule type" value="Genomic_DNA"/>
</dbReference>
<dbReference type="Pfam" id="PF18389">
    <property type="entry name" value="TrmO_C"/>
    <property type="match status" value="1"/>
</dbReference>